<gene>
    <name evidence="2" type="primary">ycf55</name>
    <name evidence="2" type="ORF">Gchil_131</name>
</gene>
<evidence type="ECO:0000313" key="2">
    <source>
        <dbReference type="EMBL" id="AMK96781.1"/>
    </source>
</evidence>
<dbReference type="Pfam" id="PF12452">
    <property type="entry name" value="DUF3685"/>
    <property type="match status" value="1"/>
</dbReference>
<dbReference type="EMBL" id="MF401963">
    <property type="protein sequence ID" value="ASP44676.1"/>
    <property type="molecule type" value="Genomic_DNA"/>
</dbReference>
<evidence type="ECO:0008006" key="4">
    <source>
        <dbReference type="Google" id="ProtNLM"/>
    </source>
</evidence>
<dbReference type="PIRSF" id="PIRSF036962">
    <property type="entry name" value="UCP036962_SignTr_Ycf55"/>
    <property type="match status" value="1"/>
</dbReference>
<dbReference type="GeneID" id="27219500"/>
<dbReference type="InterPro" id="IPR022552">
    <property type="entry name" value="UPF_Ycf55"/>
</dbReference>
<organism evidence="2">
    <name type="scientific">Agarophyton chilense</name>
    <name type="common">Red seaweed</name>
    <name type="synonym">Gracilaria chilensis</name>
    <dbReference type="NCBI Taxonomy" id="2510777"/>
    <lineage>
        <taxon>Eukaryota</taxon>
        <taxon>Rhodophyta</taxon>
        <taxon>Florideophyceae</taxon>
        <taxon>Rhodymeniophycidae</taxon>
        <taxon>Gracilariales</taxon>
        <taxon>Gracilariaceae</taxon>
        <taxon>Agarophyton</taxon>
    </lineage>
</organism>
<keyword evidence="1" id="KW-0812">Transmembrane</keyword>
<keyword evidence="1" id="KW-0472">Membrane</keyword>
<dbReference type="EMBL" id="KT266788">
    <property type="protein sequence ID" value="AMK96781.1"/>
    <property type="molecule type" value="Genomic_DNA"/>
</dbReference>
<dbReference type="RefSeq" id="YP_009244539.1">
    <property type="nucleotide sequence ID" value="NC_029860.1"/>
</dbReference>
<reference evidence="3" key="2">
    <citation type="submission" date="2017-06" db="EMBL/GenBank/DDBJ databases">
        <title>Structure and comparision analysis of complete mitochondrion ans plastid genome of economic red alga Gracilaaria chilensis.</title>
        <authorList>
            <person name="Liu N."/>
            <person name="Zhang L."/>
            <person name="Liu T."/>
        </authorList>
    </citation>
    <scope>NUCLEOTIDE SEQUENCE</scope>
</reference>
<dbReference type="InterPro" id="IPR017077">
    <property type="entry name" value="Uncharacterised_Ycf55_algae"/>
</dbReference>
<keyword evidence="2" id="KW-0934">Plastid</keyword>
<dbReference type="AlphaFoldDB" id="A0A141SER3"/>
<sequence>MVNYWPYKQGIDLNHEVAYLFAYIRQKCQSNLSNKTKDYLYIDLLNNSVKHRLFSIVLVELEVLVLDLIELNLSCHGIQVLKDKILYDLIQKVIANFLIDLDANSFYVVLTEIKRYPYLKFLLLEYKWLLENLLIYLIFGSMHIKNYIFAFDRKCTPIKHVAILLENLMIQISNLAIFMILENLKSLSNIIVFLKKYQLCNGSYLSIRSLAALRNNLFYQNLLYLYIFRPKCIYSNRYKIWLISSKGLVTKYIYVSRLEDFIQLSYLQLIIITLVELQDFIIPKCERILVVLAQLILYVFINILGNGITFLVRTIILGIDNLQK</sequence>
<feature type="transmembrane region" description="Helical" evidence="1">
    <location>
        <begin position="289"/>
        <end position="316"/>
    </location>
</feature>
<geneLocation type="plastid" evidence="2"/>
<accession>A0A141SER3</accession>
<evidence type="ECO:0000313" key="3">
    <source>
        <dbReference type="EMBL" id="ASP44676.1"/>
    </source>
</evidence>
<name>A0A141SER3_AGACH</name>
<keyword evidence="1" id="KW-1133">Transmembrane helix</keyword>
<reference evidence="2" key="1">
    <citation type="submission" date="2015-07" db="EMBL/GenBank/DDBJ databases">
        <title>Reconstructing the complex evolutionary history of mobile plasmids in red algal genomes.</title>
        <authorList>
            <person name="Lee J."/>
            <person name="Kim K.M."/>
            <person name="Yang E.C."/>
            <person name="Miller K.A."/>
            <person name="Boo S.M."/>
            <person name="Bhattacharya D."/>
            <person name="Yoon H.S."/>
        </authorList>
    </citation>
    <scope>NUCLEOTIDE SEQUENCE</scope>
</reference>
<proteinExistence type="predicted"/>
<evidence type="ECO:0000256" key="1">
    <source>
        <dbReference type="SAM" id="Phobius"/>
    </source>
</evidence>
<protein>
    <recommendedName>
        <fullName evidence="4">Ycf55</fullName>
    </recommendedName>
</protein>